<dbReference type="InterPro" id="IPR036322">
    <property type="entry name" value="WD40_repeat_dom_sf"/>
</dbReference>
<keyword evidence="1" id="KW-0175">Coiled coil</keyword>
<dbReference type="Pfam" id="PF20640">
    <property type="entry name" value="Rrn6_HB"/>
    <property type="match status" value="1"/>
</dbReference>
<evidence type="ECO:0000256" key="1">
    <source>
        <dbReference type="SAM" id="Coils"/>
    </source>
</evidence>
<evidence type="ECO:0008006" key="8">
    <source>
        <dbReference type="Google" id="ProtNLM"/>
    </source>
</evidence>
<dbReference type="Proteomes" id="UP000799441">
    <property type="component" value="Unassembled WGS sequence"/>
</dbReference>
<dbReference type="GO" id="GO:0070860">
    <property type="term" value="C:RNA polymerase I core factor complex"/>
    <property type="evidence" value="ECO:0007669"/>
    <property type="project" value="TreeGrafter"/>
</dbReference>
<dbReference type="PANTHER" id="PTHR28221:SF2">
    <property type="entry name" value="RNA POLYMERASE I-SPECIFIC TRANSCRIPTION INITIATION FACTOR RRN6"/>
    <property type="match status" value="1"/>
</dbReference>
<feature type="region of interest" description="Disordered" evidence="2">
    <location>
        <begin position="781"/>
        <end position="808"/>
    </location>
</feature>
<protein>
    <recommendedName>
        <fullName evidence="8">RNA polymerase I-specific transcription initiation factor RRN6-like protein</fullName>
    </recommendedName>
</protein>
<feature type="region of interest" description="Disordered" evidence="2">
    <location>
        <begin position="938"/>
        <end position="976"/>
    </location>
</feature>
<name>A0A9P4UNQ8_9PEZI</name>
<feature type="domain" description="RRN6 beta-propeller" evidence="3">
    <location>
        <begin position="104"/>
        <end position="439"/>
    </location>
</feature>
<comment type="caution">
    <text evidence="6">The sequence shown here is derived from an EMBL/GenBank/DDBJ whole genome shotgun (WGS) entry which is preliminary data.</text>
</comment>
<dbReference type="OrthoDB" id="4090074at2759"/>
<dbReference type="GO" id="GO:0001163">
    <property type="term" value="F:RNA polymerase I transcription regulatory region sequence-specific DNA binding"/>
    <property type="evidence" value="ECO:0007669"/>
    <property type="project" value="TreeGrafter"/>
</dbReference>
<dbReference type="Pfam" id="PF10214">
    <property type="entry name" value="Rrn6_beta-prop"/>
    <property type="match status" value="1"/>
</dbReference>
<dbReference type="Pfam" id="PF20639">
    <property type="entry name" value="Rrn6_K-rich"/>
    <property type="match status" value="1"/>
</dbReference>
<feature type="compositionally biased region" description="Polar residues" evidence="2">
    <location>
        <begin position="798"/>
        <end position="808"/>
    </location>
</feature>
<dbReference type="GO" id="GO:0001179">
    <property type="term" value="F:RNA polymerase I general transcription initiation factor binding"/>
    <property type="evidence" value="ECO:0007669"/>
    <property type="project" value="TreeGrafter"/>
</dbReference>
<sequence length="976" mass="107916">MAENAFPYGSFGRAVYDPDEKEWVFQRNTGESALLRQEWSGSTHPIPGTAEHSIAHDHQHTSAYVQNHVKGLLKARPEIEPASDLLPPLSRASHAAQRASLLQNPTCGSLISIGQVFVESSRRYVLAIAHASGSTGSSLRIVSLANERFHCNGRKDGRLTVPTPRGEEVTWVGNGAPIRQIVCSHLTEGSESLIAVRCATKVLIFRPVLLKSMSRQDATLLDANLLSELPLALDGQDVCVHVSFNPWYSRQLATIDQVGTWSIWELEGRKHVTVKKTVNSKSSRNETGQKAAADGWAWIAWLQNPNTILVCTRLEARLYDISAGPQYLQDINLEASLSFGWILDAVLLTSHLDHFALLTSTHLVLSRAAQSLSGHVTVENVCNVRHFLNADEPSLRIETSPLNEGTILLVIRSANSTLISYSFSGLGSRYVRVSDPATMAVHGADGIGCAMADCTGFVLQPVTVKERQQDTGVMPNAQLQKCIEKNLLLATILKHQMTLAQVMYSIGASSPEFQDLQLSTSDARSRARATRAPKEQFVITDDSLDAEESLEMRLEPVSLFSGRAFRLSQTRRTTFGNVNYGFAAYELVNKSFDESNQDADVIKSTQMILRSDDREQNLPWRTIRDHGSLNMATFDIETASQHVHDLQPADGGDQSHEEMTQPNETEAFTIRLLRWPNETHMHTLTSNLTETYGKIVSRWIAPLQDVIRERVRLSKDRLARRMAADIILASRVIGFTPIRTALSAQHTVGPSMQTWDLPLRGPDASHTHEVGLDQATSTHWSQAFTPPSLPTPRTTPSVITGSSSIPSNFSAPEVSRLTHYTSFSNGLPTSLPRSLRQVLSHWQPGTDPEDYDWLSSRNRLLQQAEVEDVDSQLTERDRRRLQKQAEKLLRKQRKENQSSQDQTFITTSSQHLPEIAVSVSQQPYSNNAMSSFNGGNIGSSQSLAGNGGFGAPASQVARGRFSGRGPPVKKKRKQGF</sequence>
<gene>
    <name evidence="6" type="ORF">K431DRAFT_221558</name>
</gene>
<accession>A0A9P4UNQ8</accession>
<feature type="compositionally biased region" description="Basic residues" evidence="2">
    <location>
        <begin position="967"/>
        <end position="976"/>
    </location>
</feature>
<evidence type="ECO:0000313" key="6">
    <source>
        <dbReference type="EMBL" id="KAF2722622.1"/>
    </source>
</evidence>
<dbReference type="InterPro" id="IPR019350">
    <property type="entry name" value="RNA_pol_I-sp_TIF_RRN6-like"/>
</dbReference>
<keyword evidence="7" id="KW-1185">Reference proteome</keyword>
<reference evidence="6" key="1">
    <citation type="journal article" date="2020" name="Stud. Mycol.">
        <title>101 Dothideomycetes genomes: a test case for predicting lifestyles and emergence of pathogens.</title>
        <authorList>
            <person name="Haridas S."/>
            <person name="Albert R."/>
            <person name="Binder M."/>
            <person name="Bloem J."/>
            <person name="Labutti K."/>
            <person name="Salamov A."/>
            <person name="Andreopoulos B."/>
            <person name="Baker S."/>
            <person name="Barry K."/>
            <person name="Bills G."/>
            <person name="Bluhm B."/>
            <person name="Cannon C."/>
            <person name="Castanera R."/>
            <person name="Culley D."/>
            <person name="Daum C."/>
            <person name="Ezra D."/>
            <person name="Gonzalez J."/>
            <person name="Henrissat B."/>
            <person name="Kuo A."/>
            <person name="Liang C."/>
            <person name="Lipzen A."/>
            <person name="Lutzoni F."/>
            <person name="Magnuson J."/>
            <person name="Mondo S."/>
            <person name="Nolan M."/>
            <person name="Ohm R."/>
            <person name="Pangilinan J."/>
            <person name="Park H.-J."/>
            <person name="Ramirez L."/>
            <person name="Alfaro M."/>
            <person name="Sun H."/>
            <person name="Tritt A."/>
            <person name="Yoshinaga Y."/>
            <person name="Zwiers L.-H."/>
            <person name="Turgeon B."/>
            <person name="Goodwin S."/>
            <person name="Spatafora J."/>
            <person name="Crous P."/>
            <person name="Grigoriev I."/>
        </authorList>
    </citation>
    <scope>NUCLEOTIDE SEQUENCE</scope>
    <source>
        <strain evidence="6">CBS 116435</strain>
    </source>
</reference>
<proteinExistence type="predicted"/>
<evidence type="ECO:0000313" key="7">
    <source>
        <dbReference type="Proteomes" id="UP000799441"/>
    </source>
</evidence>
<dbReference type="EMBL" id="MU003781">
    <property type="protein sequence ID" value="KAF2722622.1"/>
    <property type="molecule type" value="Genomic_DNA"/>
</dbReference>
<feature type="coiled-coil region" evidence="1">
    <location>
        <begin position="871"/>
        <end position="902"/>
    </location>
</feature>
<dbReference type="PANTHER" id="PTHR28221">
    <property type="entry name" value="RNA POLYMERASE I-SPECIFIC TRANSCRIPTION INITIATION FACTOR RRN6"/>
    <property type="match status" value="1"/>
</dbReference>
<organism evidence="6 7">
    <name type="scientific">Polychaeton citri CBS 116435</name>
    <dbReference type="NCBI Taxonomy" id="1314669"/>
    <lineage>
        <taxon>Eukaryota</taxon>
        <taxon>Fungi</taxon>
        <taxon>Dikarya</taxon>
        <taxon>Ascomycota</taxon>
        <taxon>Pezizomycotina</taxon>
        <taxon>Dothideomycetes</taxon>
        <taxon>Dothideomycetidae</taxon>
        <taxon>Capnodiales</taxon>
        <taxon>Capnodiaceae</taxon>
        <taxon>Polychaeton</taxon>
    </lineage>
</organism>
<evidence type="ECO:0000256" key="2">
    <source>
        <dbReference type="SAM" id="MobiDB-lite"/>
    </source>
</evidence>
<evidence type="ECO:0000259" key="3">
    <source>
        <dbReference type="Pfam" id="PF10214"/>
    </source>
</evidence>
<dbReference type="InterPro" id="IPR048536">
    <property type="entry name" value="Rrn6_K-rich"/>
</dbReference>
<evidence type="ECO:0000259" key="4">
    <source>
        <dbReference type="Pfam" id="PF20639"/>
    </source>
</evidence>
<feature type="domain" description="RRN6 K-rich C-terminal" evidence="4">
    <location>
        <begin position="836"/>
        <end position="976"/>
    </location>
</feature>
<dbReference type="AlphaFoldDB" id="A0A9P4UNQ8"/>
<dbReference type="GO" id="GO:0042790">
    <property type="term" value="P:nucleolar large rRNA transcription by RNA polymerase I"/>
    <property type="evidence" value="ECO:0007669"/>
    <property type="project" value="TreeGrafter"/>
</dbReference>
<dbReference type="InterPro" id="IPR048537">
    <property type="entry name" value="RRN6_HB"/>
</dbReference>
<dbReference type="InterPro" id="IPR048535">
    <property type="entry name" value="RRN6_beta-prop"/>
</dbReference>
<dbReference type="SUPFAM" id="SSF50978">
    <property type="entry name" value="WD40 repeat-like"/>
    <property type="match status" value="1"/>
</dbReference>
<evidence type="ECO:0000259" key="5">
    <source>
        <dbReference type="Pfam" id="PF20640"/>
    </source>
</evidence>
<feature type="domain" description="RRN6 helical bundle" evidence="5">
    <location>
        <begin position="611"/>
        <end position="730"/>
    </location>
</feature>